<gene>
    <name evidence="2" type="ORF">H310_13000</name>
</gene>
<dbReference type="VEuPathDB" id="FungiDB:H310_13000"/>
<evidence type="ECO:0000256" key="1">
    <source>
        <dbReference type="SAM" id="MobiDB-lite"/>
    </source>
</evidence>
<dbReference type="EMBL" id="KI913997">
    <property type="protein sequence ID" value="ETV92773.1"/>
    <property type="molecule type" value="Genomic_DNA"/>
</dbReference>
<dbReference type="GeneID" id="20090050"/>
<accession>A0A024TFF6</accession>
<protein>
    <submittedName>
        <fullName evidence="2">Uncharacterized protein</fullName>
    </submittedName>
</protein>
<dbReference type="AlphaFoldDB" id="A0A024TFF6"/>
<name>A0A024TFF6_9STRA</name>
<reference evidence="2" key="1">
    <citation type="submission" date="2013-12" db="EMBL/GenBank/DDBJ databases">
        <title>The Genome Sequence of Aphanomyces invadans NJM9701.</title>
        <authorList>
            <consortium name="The Broad Institute Genomics Platform"/>
            <person name="Russ C."/>
            <person name="Tyler B."/>
            <person name="van West P."/>
            <person name="Dieguez-Uribeondo J."/>
            <person name="Young S.K."/>
            <person name="Zeng Q."/>
            <person name="Gargeya S."/>
            <person name="Fitzgerald M."/>
            <person name="Abouelleil A."/>
            <person name="Alvarado L."/>
            <person name="Chapman S.B."/>
            <person name="Gainer-Dewar J."/>
            <person name="Goldberg J."/>
            <person name="Griggs A."/>
            <person name="Gujja S."/>
            <person name="Hansen M."/>
            <person name="Howarth C."/>
            <person name="Imamovic A."/>
            <person name="Ireland A."/>
            <person name="Larimer J."/>
            <person name="McCowan C."/>
            <person name="Murphy C."/>
            <person name="Pearson M."/>
            <person name="Poon T.W."/>
            <person name="Priest M."/>
            <person name="Roberts A."/>
            <person name="Saif S."/>
            <person name="Shea T."/>
            <person name="Sykes S."/>
            <person name="Wortman J."/>
            <person name="Nusbaum C."/>
            <person name="Birren B."/>
        </authorList>
    </citation>
    <scope>NUCLEOTIDE SEQUENCE [LARGE SCALE GENOMIC DNA]</scope>
    <source>
        <strain evidence="2">NJM9701</strain>
    </source>
</reference>
<feature type="region of interest" description="Disordered" evidence="1">
    <location>
        <begin position="27"/>
        <end position="86"/>
    </location>
</feature>
<feature type="compositionally biased region" description="Low complexity" evidence="1">
    <location>
        <begin position="32"/>
        <end position="44"/>
    </location>
</feature>
<sequence>MASRAITPVDGAVDVCLGRQGLFLASGHDKSGLASSASSRGSGSVHDQSDVLRLDDVGFDAGHAAPPDGLSNEADRQYSHGSSNAATRFRVEEQTALAYTALMSV</sequence>
<feature type="compositionally biased region" description="Basic and acidic residues" evidence="1">
    <location>
        <begin position="47"/>
        <end position="56"/>
    </location>
</feature>
<organism evidence="2">
    <name type="scientific">Aphanomyces invadans</name>
    <dbReference type="NCBI Taxonomy" id="157072"/>
    <lineage>
        <taxon>Eukaryota</taxon>
        <taxon>Sar</taxon>
        <taxon>Stramenopiles</taxon>
        <taxon>Oomycota</taxon>
        <taxon>Saprolegniomycetes</taxon>
        <taxon>Saprolegniales</taxon>
        <taxon>Verrucalvaceae</taxon>
        <taxon>Aphanomyces</taxon>
    </lineage>
</organism>
<proteinExistence type="predicted"/>
<dbReference type="RefSeq" id="XP_008878543.1">
    <property type="nucleotide sequence ID" value="XM_008880321.1"/>
</dbReference>
<evidence type="ECO:0000313" key="2">
    <source>
        <dbReference type="EMBL" id="ETV92773.1"/>
    </source>
</evidence>